<dbReference type="EMBL" id="JABMIG020000094">
    <property type="protein sequence ID" value="KAL3793128.1"/>
    <property type="molecule type" value="Genomic_DNA"/>
</dbReference>
<keyword evidence="7" id="KW-1185">Reference proteome</keyword>
<feature type="region of interest" description="Disordered" evidence="3">
    <location>
        <begin position="1"/>
        <end position="45"/>
    </location>
</feature>
<feature type="domain" description="Tyrosine-protein phosphatase" evidence="4">
    <location>
        <begin position="125"/>
        <end position="278"/>
    </location>
</feature>
<dbReference type="PROSITE" id="PS00383">
    <property type="entry name" value="TYR_PHOSPHATASE_1"/>
    <property type="match status" value="1"/>
</dbReference>
<dbReference type="Gene3D" id="3.90.190.10">
    <property type="entry name" value="Protein tyrosine phosphatase superfamily"/>
    <property type="match status" value="1"/>
</dbReference>
<organism evidence="6 7">
    <name type="scientific">Cyclotella cryptica</name>
    <dbReference type="NCBI Taxonomy" id="29204"/>
    <lineage>
        <taxon>Eukaryota</taxon>
        <taxon>Sar</taxon>
        <taxon>Stramenopiles</taxon>
        <taxon>Ochrophyta</taxon>
        <taxon>Bacillariophyta</taxon>
        <taxon>Coscinodiscophyceae</taxon>
        <taxon>Thalassiosirophycidae</taxon>
        <taxon>Stephanodiscales</taxon>
        <taxon>Stephanodiscaceae</taxon>
        <taxon>Cyclotella</taxon>
    </lineage>
</organism>
<dbReference type="GO" id="GO:0004721">
    <property type="term" value="F:phosphoprotein phosphatase activity"/>
    <property type="evidence" value="ECO:0007669"/>
    <property type="project" value="UniProtKB-KW"/>
</dbReference>
<accession>A0ABD3PYW7</accession>
<evidence type="ECO:0000256" key="1">
    <source>
        <dbReference type="ARBA" id="ARBA00022801"/>
    </source>
</evidence>
<evidence type="ECO:0000259" key="4">
    <source>
        <dbReference type="PROSITE" id="PS50054"/>
    </source>
</evidence>
<feature type="compositionally biased region" description="Acidic residues" evidence="3">
    <location>
        <begin position="346"/>
        <end position="368"/>
    </location>
</feature>
<evidence type="ECO:0000256" key="3">
    <source>
        <dbReference type="SAM" id="MobiDB-lite"/>
    </source>
</evidence>
<reference evidence="6 7" key="1">
    <citation type="journal article" date="2020" name="G3 (Bethesda)">
        <title>Improved Reference Genome for Cyclotella cryptica CCMP332, a Model for Cell Wall Morphogenesis, Salinity Adaptation, and Lipid Production in Diatoms (Bacillariophyta).</title>
        <authorList>
            <person name="Roberts W.R."/>
            <person name="Downey K.M."/>
            <person name="Ruck E.C."/>
            <person name="Traller J.C."/>
            <person name="Alverson A.J."/>
        </authorList>
    </citation>
    <scope>NUCLEOTIDE SEQUENCE [LARGE SCALE GENOMIC DNA]</scope>
    <source>
        <strain evidence="6 7">CCMP332</strain>
    </source>
</reference>
<dbReference type="AlphaFoldDB" id="A0ABD3PYW7"/>
<dbReference type="InterPro" id="IPR020422">
    <property type="entry name" value="TYR_PHOSPHATASE_DUAL_dom"/>
</dbReference>
<sequence>MAPKTPQPLHHGRSNDKWKKNDDDDADDDTHNGTNNHSDTSKGRTSWSLRFPCLEKPSAAFPSSAVLSGVPTIAKLCFRSIAIATVTLYILNQKHMLPKPLGRVVSRALFWPTIPITVSRRLGKWTTEVDSAVIIGGAPFGFMKYPEKFAEQGVRGVVNMCDEYRGPVSSYQRLGIEHLRLPTVDHFEPSLDDLKRAVAFIRKHESQGGRVYVHCRAGHGRSAAAVYAWLLYKEPLADPIELNEKLSAMRNVRKGLWKQPNINAFRTWLQSGGMEEDSDDDHGNSFSESWTQQTKRRRRRVSSNIIRPIKSIDEGPLHGSSRTKQKGSRDTSGDNVIEHLGRVFSDEEYATTDYDSDESTYDEFDDNFSEDEQDYEMWKRYK</sequence>
<dbReference type="Proteomes" id="UP001516023">
    <property type="component" value="Unassembled WGS sequence"/>
</dbReference>
<dbReference type="PROSITE" id="PS50054">
    <property type="entry name" value="TYR_PHOSPHATASE_DUAL"/>
    <property type="match status" value="1"/>
</dbReference>
<evidence type="ECO:0000256" key="2">
    <source>
        <dbReference type="ARBA" id="ARBA00022912"/>
    </source>
</evidence>
<dbReference type="SMART" id="SM00195">
    <property type="entry name" value="DSPc"/>
    <property type="match status" value="1"/>
</dbReference>
<proteinExistence type="predicted"/>
<protein>
    <recommendedName>
        <fullName evidence="8">Protein-tyrosine-phosphatase</fullName>
    </recommendedName>
</protein>
<dbReference type="PROSITE" id="PS50056">
    <property type="entry name" value="TYR_PHOSPHATASE_2"/>
    <property type="match status" value="1"/>
</dbReference>
<gene>
    <name evidence="6" type="ORF">HJC23_005630</name>
</gene>
<evidence type="ECO:0000313" key="7">
    <source>
        <dbReference type="Proteomes" id="UP001516023"/>
    </source>
</evidence>
<evidence type="ECO:0000259" key="5">
    <source>
        <dbReference type="PROSITE" id="PS50056"/>
    </source>
</evidence>
<dbReference type="InterPro" id="IPR016130">
    <property type="entry name" value="Tyr_Pase_AS"/>
</dbReference>
<feature type="region of interest" description="Disordered" evidence="3">
    <location>
        <begin position="273"/>
        <end position="368"/>
    </location>
</feature>
<feature type="domain" description="Tyrosine specific protein phosphatases" evidence="5">
    <location>
        <begin position="192"/>
        <end position="264"/>
    </location>
</feature>
<dbReference type="InterPro" id="IPR000340">
    <property type="entry name" value="Dual-sp_phosphatase_cat-dom"/>
</dbReference>
<dbReference type="PANTHER" id="PTHR46274">
    <property type="entry name" value="PHOSPHATIDYLINOSITOL PHOSPHATASE"/>
    <property type="match status" value="1"/>
</dbReference>
<evidence type="ECO:0000313" key="6">
    <source>
        <dbReference type="EMBL" id="KAL3793128.1"/>
    </source>
</evidence>
<name>A0ABD3PYW7_9STRA</name>
<feature type="compositionally biased region" description="Polar residues" evidence="3">
    <location>
        <begin position="284"/>
        <end position="293"/>
    </location>
</feature>
<dbReference type="Pfam" id="PF00782">
    <property type="entry name" value="DSPc"/>
    <property type="match status" value="1"/>
</dbReference>
<keyword evidence="1" id="KW-0378">Hydrolase</keyword>
<dbReference type="SUPFAM" id="SSF52799">
    <property type="entry name" value="(Phosphotyrosine protein) phosphatases II"/>
    <property type="match status" value="1"/>
</dbReference>
<feature type="compositionally biased region" description="Basic and acidic residues" evidence="3">
    <location>
        <begin position="327"/>
        <end position="345"/>
    </location>
</feature>
<dbReference type="InterPro" id="IPR029021">
    <property type="entry name" value="Prot-tyrosine_phosphatase-like"/>
</dbReference>
<dbReference type="PANTHER" id="PTHR46274:SF6">
    <property type="entry name" value="TYR_PHOSPHATASE_2 DOMAIN-CONTAINING PROTEIN"/>
    <property type="match status" value="1"/>
</dbReference>
<feature type="compositionally biased region" description="Basic and acidic residues" evidence="3">
    <location>
        <begin position="13"/>
        <end position="22"/>
    </location>
</feature>
<comment type="caution">
    <text evidence="6">The sequence shown here is derived from an EMBL/GenBank/DDBJ whole genome shotgun (WGS) entry which is preliminary data.</text>
</comment>
<dbReference type="InterPro" id="IPR000387">
    <property type="entry name" value="Tyr_Pase_dom"/>
</dbReference>
<evidence type="ECO:0008006" key="8">
    <source>
        <dbReference type="Google" id="ProtNLM"/>
    </source>
</evidence>
<keyword evidence="2" id="KW-0904">Protein phosphatase</keyword>